<keyword evidence="2" id="KW-1185">Reference proteome</keyword>
<dbReference type="HOGENOM" id="CLU_1626531_0_0_1"/>
<dbReference type="EMBL" id="AGCU01192408">
    <property type="status" value="NOT_ANNOTATED_CDS"/>
    <property type="molecule type" value="Genomic_DNA"/>
</dbReference>
<reference evidence="2" key="2">
    <citation type="journal article" date="2013" name="Nat. Genet.">
        <title>The draft genomes of soft-shell turtle and green sea turtle yield insights into the development and evolution of the turtle-specific body plan.</title>
        <authorList>
            <person name="Wang Z."/>
            <person name="Pascual-Anaya J."/>
            <person name="Zadissa A."/>
            <person name="Li W."/>
            <person name="Niimura Y."/>
            <person name="Huang Z."/>
            <person name="Li C."/>
            <person name="White S."/>
            <person name="Xiong Z."/>
            <person name="Fang D."/>
            <person name="Wang B."/>
            <person name="Ming Y."/>
            <person name="Chen Y."/>
            <person name="Zheng Y."/>
            <person name="Kuraku S."/>
            <person name="Pignatelli M."/>
            <person name="Herrero J."/>
            <person name="Beal K."/>
            <person name="Nozawa M."/>
            <person name="Li Q."/>
            <person name="Wang J."/>
            <person name="Zhang H."/>
            <person name="Yu L."/>
            <person name="Shigenobu S."/>
            <person name="Wang J."/>
            <person name="Liu J."/>
            <person name="Flicek P."/>
            <person name="Searle S."/>
            <person name="Wang J."/>
            <person name="Kuratani S."/>
            <person name="Yin Y."/>
            <person name="Aken B."/>
            <person name="Zhang G."/>
            <person name="Irie N."/>
        </authorList>
    </citation>
    <scope>NUCLEOTIDE SEQUENCE [LARGE SCALE GENOMIC DNA]</scope>
    <source>
        <strain evidence="2">Daiwa-1</strain>
    </source>
</reference>
<name>K7FMH0_PELSI</name>
<dbReference type="AlphaFoldDB" id="K7FMH0"/>
<dbReference type="EMBL" id="AGCU01192407">
    <property type="status" value="NOT_ANNOTATED_CDS"/>
    <property type="molecule type" value="Genomic_DNA"/>
</dbReference>
<reference evidence="1" key="3">
    <citation type="submission" date="2025-08" db="UniProtKB">
        <authorList>
            <consortium name="Ensembl"/>
        </authorList>
    </citation>
    <scope>IDENTIFICATION</scope>
</reference>
<dbReference type="STRING" id="13735.ENSPSIP00000009230"/>
<reference evidence="2" key="1">
    <citation type="submission" date="2011-10" db="EMBL/GenBank/DDBJ databases">
        <authorList>
            <consortium name="Soft-shell Turtle Genome Consortium"/>
        </authorList>
    </citation>
    <scope>NUCLEOTIDE SEQUENCE [LARGE SCALE GENOMIC DNA]</scope>
    <source>
        <strain evidence="2">Daiwa-1</strain>
    </source>
</reference>
<reference evidence="1" key="4">
    <citation type="submission" date="2025-09" db="UniProtKB">
        <authorList>
            <consortium name="Ensembl"/>
        </authorList>
    </citation>
    <scope>IDENTIFICATION</scope>
</reference>
<dbReference type="GeneTree" id="ENSGT00940000165989"/>
<sequence length="163" mass="18705">MLNIGICIISQNFENMSDVDEESSSSSDSEPETQEPIYAIAPSINIRDEGSIDVVTSPAFQFLDELYSAGKLPGTRVAELKAKYTTLHETVISLQESEIQLLQDAKHFTIEIEQQQQELEKADQFPEGFTSEVSRMRQQLLKYQNEYTAIKEREYELQYKVNR</sequence>
<evidence type="ECO:0000313" key="2">
    <source>
        <dbReference type="Proteomes" id="UP000007267"/>
    </source>
</evidence>
<proteinExistence type="predicted"/>
<evidence type="ECO:0000313" key="1">
    <source>
        <dbReference type="Ensembl" id="ENSPSIP00000009230.1"/>
    </source>
</evidence>
<organism evidence="1 2">
    <name type="scientific">Pelodiscus sinensis</name>
    <name type="common">Chinese softshell turtle</name>
    <name type="synonym">Trionyx sinensis</name>
    <dbReference type="NCBI Taxonomy" id="13735"/>
    <lineage>
        <taxon>Eukaryota</taxon>
        <taxon>Metazoa</taxon>
        <taxon>Chordata</taxon>
        <taxon>Craniata</taxon>
        <taxon>Vertebrata</taxon>
        <taxon>Euteleostomi</taxon>
        <taxon>Archelosauria</taxon>
        <taxon>Testudinata</taxon>
        <taxon>Testudines</taxon>
        <taxon>Cryptodira</taxon>
        <taxon>Trionychia</taxon>
        <taxon>Trionychidae</taxon>
        <taxon>Pelodiscus</taxon>
    </lineage>
</organism>
<dbReference type="EMBL" id="AGCU01192410">
    <property type="status" value="NOT_ANNOTATED_CDS"/>
    <property type="molecule type" value="Genomic_DNA"/>
</dbReference>
<accession>K7FMH0</accession>
<dbReference type="EMBL" id="AGCU01192409">
    <property type="status" value="NOT_ANNOTATED_CDS"/>
    <property type="molecule type" value="Genomic_DNA"/>
</dbReference>
<dbReference type="Ensembl" id="ENSPSIT00000009276.1">
    <property type="protein sequence ID" value="ENSPSIP00000009230.1"/>
    <property type="gene ID" value="ENSPSIG00000008422.1"/>
</dbReference>
<dbReference type="Proteomes" id="UP000007267">
    <property type="component" value="Unassembled WGS sequence"/>
</dbReference>
<protein>
    <submittedName>
        <fullName evidence="1">Uncharacterized protein</fullName>
    </submittedName>
</protein>
<dbReference type="eggNOG" id="ENOG502QPM4">
    <property type="taxonomic scope" value="Eukaryota"/>
</dbReference>